<dbReference type="GO" id="GO:0005730">
    <property type="term" value="C:nucleolus"/>
    <property type="evidence" value="ECO:0007669"/>
    <property type="project" value="TreeGrafter"/>
</dbReference>
<dbReference type="Proteomes" id="UP001054902">
    <property type="component" value="Unassembled WGS sequence"/>
</dbReference>
<protein>
    <recommendedName>
        <fullName evidence="7">Protein BFR2</fullName>
    </recommendedName>
</protein>
<proteinExistence type="inferred from homology"/>
<organism evidence="5 6">
    <name type="scientific">Chaetoceros tenuissimus</name>
    <dbReference type="NCBI Taxonomy" id="426638"/>
    <lineage>
        <taxon>Eukaryota</taxon>
        <taxon>Sar</taxon>
        <taxon>Stramenopiles</taxon>
        <taxon>Ochrophyta</taxon>
        <taxon>Bacillariophyta</taxon>
        <taxon>Coscinodiscophyceae</taxon>
        <taxon>Chaetocerotophycidae</taxon>
        <taxon>Chaetocerotales</taxon>
        <taxon>Chaetocerotaceae</taxon>
        <taxon>Chaetoceros</taxon>
    </lineage>
</organism>
<evidence type="ECO:0000259" key="3">
    <source>
        <dbReference type="Pfam" id="PF08164"/>
    </source>
</evidence>
<dbReference type="EMBL" id="BLLK01000038">
    <property type="protein sequence ID" value="GFH49281.1"/>
    <property type="molecule type" value="Genomic_DNA"/>
</dbReference>
<feature type="region of interest" description="Disordered" evidence="2">
    <location>
        <begin position="113"/>
        <end position="139"/>
    </location>
</feature>
<evidence type="ECO:0000256" key="1">
    <source>
        <dbReference type="ARBA" id="ARBA00008966"/>
    </source>
</evidence>
<comment type="similarity">
    <text evidence="1">Belongs to the AATF family.</text>
</comment>
<feature type="compositionally biased region" description="Acidic residues" evidence="2">
    <location>
        <begin position="119"/>
        <end position="137"/>
    </location>
</feature>
<feature type="domain" description="AATF leucine zipper-containing" evidence="4">
    <location>
        <begin position="46"/>
        <end position="155"/>
    </location>
</feature>
<evidence type="ECO:0000313" key="6">
    <source>
        <dbReference type="Proteomes" id="UP001054902"/>
    </source>
</evidence>
<sequence>MSSKRKRSSKNSLPTDILSSLESSDRKAAKLRKSQLSTETLPRSHAAKSQVDIQTNLIECRILIQRALTALPQVYVSDEEDLDQKKEQDAQDKLDNLLSTLVDARRSLFSSLLQKEKDSSDEDTASESDSDEEDSLENEYSKMRKTWKTTLNKHHANVHLQNQQNKNKFQVVDQSFWTQIENNVKHSAILDEAQSQEQGTTASLGFEDSKLYQHMLQDYIALSAERGKDNAAVAAAERLKRSMKKKTKKDVDRRASKGRKIRYVVHEKLQNFTFPINRPAATMAEDVLFKSMFGGVTGHR</sequence>
<reference evidence="5 6" key="1">
    <citation type="journal article" date="2021" name="Sci. Rep.">
        <title>The genome of the diatom Chaetoceros tenuissimus carries an ancient integrated fragment of an extant virus.</title>
        <authorList>
            <person name="Hongo Y."/>
            <person name="Kimura K."/>
            <person name="Takaki Y."/>
            <person name="Yoshida Y."/>
            <person name="Baba S."/>
            <person name="Kobayashi G."/>
            <person name="Nagasaki K."/>
            <person name="Hano T."/>
            <person name="Tomaru Y."/>
        </authorList>
    </citation>
    <scope>NUCLEOTIDE SEQUENCE [LARGE SCALE GENOMIC DNA]</scope>
    <source>
        <strain evidence="5 6">NIES-3715</strain>
    </source>
</reference>
<feature type="region of interest" description="Disordered" evidence="2">
    <location>
        <begin position="1"/>
        <end position="49"/>
    </location>
</feature>
<feature type="domain" description="Apoptosis-antagonizing transcription factor C-terminal" evidence="3">
    <location>
        <begin position="212"/>
        <end position="293"/>
    </location>
</feature>
<gene>
    <name evidence="5" type="ORF">CTEN210_05757</name>
</gene>
<evidence type="ECO:0000256" key="2">
    <source>
        <dbReference type="SAM" id="MobiDB-lite"/>
    </source>
</evidence>
<evidence type="ECO:0008006" key="7">
    <source>
        <dbReference type="Google" id="ProtNLM"/>
    </source>
</evidence>
<dbReference type="AlphaFoldDB" id="A0AAD3CQH5"/>
<dbReference type="Pfam" id="PF08164">
    <property type="entry name" value="TRAUB"/>
    <property type="match status" value="1"/>
</dbReference>
<keyword evidence="6" id="KW-1185">Reference proteome</keyword>
<dbReference type="InterPro" id="IPR025160">
    <property type="entry name" value="AATF"/>
</dbReference>
<accession>A0AAD3CQH5</accession>
<feature type="compositionally biased region" description="Polar residues" evidence="2">
    <location>
        <begin position="13"/>
        <end position="22"/>
    </location>
</feature>
<dbReference type="PANTHER" id="PTHR15565">
    <property type="entry name" value="AATF PROTEIN APOPTOSIS ANTAGONIZING TRANSCRIPTION FACTOR"/>
    <property type="match status" value="1"/>
</dbReference>
<dbReference type="PANTHER" id="PTHR15565:SF0">
    <property type="entry name" value="PROTEIN AATF"/>
    <property type="match status" value="1"/>
</dbReference>
<evidence type="ECO:0000259" key="4">
    <source>
        <dbReference type="Pfam" id="PF13339"/>
    </source>
</evidence>
<dbReference type="InterPro" id="IPR012617">
    <property type="entry name" value="AATF_C"/>
</dbReference>
<evidence type="ECO:0000313" key="5">
    <source>
        <dbReference type="EMBL" id="GFH49281.1"/>
    </source>
</evidence>
<dbReference type="Pfam" id="PF13339">
    <property type="entry name" value="AATF-Che1"/>
    <property type="match status" value="1"/>
</dbReference>
<comment type="caution">
    <text evidence="5">The sequence shown here is derived from an EMBL/GenBank/DDBJ whole genome shotgun (WGS) entry which is preliminary data.</text>
</comment>
<dbReference type="InterPro" id="IPR039223">
    <property type="entry name" value="AATF/Bfr2"/>
</dbReference>
<name>A0AAD3CQH5_9STRA</name>